<keyword evidence="2" id="KW-1185">Reference proteome</keyword>
<evidence type="ECO:0000313" key="1">
    <source>
        <dbReference type="EMBL" id="KAF7260508.1"/>
    </source>
</evidence>
<dbReference type="EMBL" id="JTDE01000724">
    <property type="protein sequence ID" value="KAF7260508.1"/>
    <property type="molecule type" value="Genomic_DNA"/>
</dbReference>
<proteinExistence type="predicted"/>
<evidence type="ECO:0000313" key="2">
    <source>
        <dbReference type="Proteomes" id="UP000822476"/>
    </source>
</evidence>
<dbReference type="AlphaFoldDB" id="A0A8S9Z9K8"/>
<organism evidence="1 2">
    <name type="scientific">Paragonimus skrjabini miyazakii</name>
    <dbReference type="NCBI Taxonomy" id="59628"/>
    <lineage>
        <taxon>Eukaryota</taxon>
        <taxon>Metazoa</taxon>
        <taxon>Spiralia</taxon>
        <taxon>Lophotrochozoa</taxon>
        <taxon>Platyhelminthes</taxon>
        <taxon>Trematoda</taxon>
        <taxon>Digenea</taxon>
        <taxon>Plagiorchiida</taxon>
        <taxon>Troglotremata</taxon>
        <taxon>Troglotrematidae</taxon>
        <taxon>Paragonimus</taxon>
    </lineage>
</organism>
<name>A0A8S9Z9K8_9TREM</name>
<protein>
    <submittedName>
        <fullName evidence="1">Uncharacterized protein</fullName>
    </submittedName>
</protein>
<accession>A0A8S9Z9K8</accession>
<reference evidence="1" key="1">
    <citation type="submission" date="2019-07" db="EMBL/GenBank/DDBJ databases">
        <title>Annotation for the trematode Paragonimus miyazaki's.</title>
        <authorList>
            <person name="Choi Y.-J."/>
        </authorList>
    </citation>
    <scope>NUCLEOTIDE SEQUENCE</scope>
    <source>
        <strain evidence="1">Japan</strain>
    </source>
</reference>
<comment type="caution">
    <text evidence="1">The sequence shown here is derived from an EMBL/GenBank/DDBJ whole genome shotgun (WGS) entry which is preliminary data.</text>
</comment>
<dbReference type="Proteomes" id="UP000822476">
    <property type="component" value="Unassembled WGS sequence"/>
</dbReference>
<gene>
    <name evidence="1" type="ORF">EG68_02163</name>
</gene>
<sequence length="29" mass="3276">MLFLPYVTVSPNSNKDGALRLVQIVFCYS</sequence>